<name>A0A0E9PGM6_ANGAN</name>
<dbReference type="EMBL" id="GBXM01104873">
    <property type="protein sequence ID" value="JAH03704.1"/>
    <property type="molecule type" value="Transcribed_RNA"/>
</dbReference>
<reference evidence="1" key="2">
    <citation type="journal article" date="2015" name="Fish Shellfish Immunol.">
        <title>Early steps in the European eel (Anguilla anguilla)-Vibrio vulnificus interaction in the gills: Role of the RtxA13 toxin.</title>
        <authorList>
            <person name="Callol A."/>
            <person name="Pajuelo D."/>
            <person name="Ebbesson L."/>
            <person name="Teles M."/>
            <person name="MacKenzie S."/>
            <person name="Amaro C."/>
        </authorList>
    </citation>
    <scope>NUCLEOTIDE SEQUENCE</scope>
</reference>
<sequence length="36" mass="3938">MLCMAEDRVLSLTGHDCESWTRSLLGLLTSVSPMAI</sequence>
<accession>A0A0E9PGM6</accession>
<organism evidence="1">
    <name type="scientific">Anguilla anguilla</name>
    <name type="common">European freshwater eel</name>
    <name type="synonym">Muraena anguilla</name>
    <dbReference type="NCBI Taxonomy" id="7936"/>
    <lineage>
        <taxon>Eukaryota</taxon>
        <taxon>Metazoa</taxon>
        <taxon>Chordata</taxon>
        <taxon>Craniata</taxon>
        <taxon>Vertebrata</taxon>
        <taxon>Euteleostomi</taxon>
        <taxon>Actinopterygii</taxon>
        <taxon>Neopterygii</taxon>
        <taxon>Teleostei</taxon>
        <taxon>Anguilliformes</taxon>
        <taxon>Anguillidae</taxon>
        <taxon>Anguilla</taxon>
    </lineage>
</organism>
<reference evidence="1" key="1">
    <citation type="submission" date="2014-11" db="EMBL/GenBank/DDBJ databases">
        <authorList>
            <person name="Amaro Gonzalez C."/>
        </authorList>
    </citation>
    <scope>NUCLEOTIDE SEQUENCE</scope>
</reference>
<dbReference type="AlphaFoldDB" id="A0A0E9PGM6"/>
<proteinExistence type="predicted"/>
<evidence type="ECO:0000313" key="1">
    <source>
        <dbReference type="EMBL" id="JAH03704.1"/>
    </source>
</evidence>
<protein>
    <submittedName>
        <fullName evidence="1">Uncharacterized protein</fullName>
    </submittedName>
</protein>